<dbReference type="Proteomes" id="UP000694865">
    <property type="component" value="Unplaced"/>
</dbReference>
<name>A0ABM0MPT3_SACKO</name>
<reference evidence="2" key="1">
    <citation type="submission" date="2025-08" db="UniProtKB">
        <authorList>
            <consortium name="RefSeq"/>
        </authorList>
    </citation>
    <scope>IDENTIFICATION</scope>
    <source>
        <tissue evidence="2">Testes</tissue>
    </source>
</reference>
<protein>
    <submittedName>
        <fullName evidence="2">Enolase-phosphatase E1-like</fullName>
    </submittedName>
</protein>
<dbReference type="PRINTS" id="PR00761">
    <property type="entry name" value="BINDIN"/>
</dbReference>
<accession>A0ABM0MPT3</accession>
<proteinExistence type="predicted"/>
<organism evidence="1 2">
    <name type="scientific">Saccoglossus kowalevskii</name>
    <name type="common">Acorn worm</name>
    <dbReference type="NCBI Taxonomy" id="10224"/>
    <lineage>
        <taxon>Eukaryota</taxon>
        <taxon>Metazoa</taxon>
        <taxon>Hemichordata</taxon>
        <taxon>Enteropneusta</taxon>
        <taxon>Harrimaniidae</taxon>
        <taxon>Saccoglossus</taxon>
    </lineage>
</organism>
<evidence type="ECO:0000313" key="1">
    <source>
        <dbReference type="Proteomes" id="UP000694865"/>
    </source>
</evidence>
<sequence length="456" mass="49361">MNDGRLPQNFLEAVKRIPSLSKLTINSNKIPCNCDLLNYVTERGIELIGPNFAPVEDCSDFPMLTYDFSQFVTLCDELRTGARVPQFTQTESSMPESMSESLGLSGDIAQPAQPKMHLPPVSPEDAGGNGLNGATFHQFPAPTVQVPIPVEEVAQFHSIYPADAAQNVAEPIPEEAEPVGEGAVHEAVVSKPVVAETLTEVDKTISEVSEPVQETAESMPNVDGRNTEVSDQVTNLGKSYEAEEAVAEPMAAEPKDVDVVNKIRTPIGDDQFHSIYPADAAQNVAESIPEEAEPVGEGAVHEAVVSKPVVAETLTEVDKTISEVSEPVQETAESMPNVDGRNTEVSDQVTNLGESYEAEEAVAEPMAAEPKDVDVVNKIRTPIRDVTLEKEIKGVLENLQAASDGKVAITLDINDPYELGLLLRYLRKRSELLQNIGNDDVKEQVLKALDDNNKTK</sequence>
<dbReference type="Pfam" id="PF02084">
    <property type="entry name" value="Bindin"/>
    <property type="match status" value="1"/>
</dbReference>
<dbReference type="GeneID" id="102803311"/>
<keyword evidence="1" id="KW-1185">Reference proteome</keyword>
<dbReference type="InterPro" id="IPR000775">
    <property type="entry name" value="Bindin"/>
</dbReference>
<evidence type="ECO:0000313" key="2">
    <source>
        <dbReference type="RefSeq" id="XP_006822024.1"/>
    </source>
</evidence>
<gene>
    <name evidence="2" type="primary">LOC102803311</name>
</gene>
<dbReference type="RefSeq" id="XP_006822024.1">
    <property type="nucleotide sequence ID" value="XM_006821961.1"/>
</dbReference>